<evidence type="ECO:0008006" key="4">
    <source>
        <dbReference type="Google" id="ProtNLM"/>
    </source>
</evidence>
<feature type="transmembrane region" description="Helical" evidence="1">
    <location>
        <begin position="70"/>
        <end position="93"/>
    </location>
</feature>
<keyword evidence="1" id="KW-0812">Transmembrane</keyword>
<proteinExistence type="predicted"/>
<evidence type="ECO:0000313" key="2">
    <source>
        <dbReference type="EMBL" id="AFM11638.1"/>
    </source>
</evidence>
<evidence type="ECO:0000313" key="3">
    <source>
        <dbReference type="Proteomes" id="UP000006048"/>
    </source>
</evidence>
<dbReference type="Pfam" id="PF13160">
    <property type="entry name" value="DUF3995"/>
    <property type="match status" value="1"/>
</dbReference>
<evidence type="ECO:0000256" key="1">
    <source>
        <dbReference type="SAM" id="Phobius"/>
    </source>
</evidence>
<dbReference type="STRING" id="869212.Turpa_0989"/>
<keyword evidence="1" id="KW-1133">Transmembrane helix</keyword>
<feature type="transmembrane region" description="Helical" evidence="1">
    <location>
        <begin position="28"/>
        <end position="50"/>
    </location>
</feature>
<accession>I4B2Y1</accession>
<feature type="transmembrane region" description="Helical" evidence="1">
    <location>
        <begin position="105"/>
        <end position="125"/>
    </location>
</feature>
<sequence length="166" mass="18653">MRLYADVDGFAMRLKAQSAPLKLKRMNLFSGIPLFIIFVGLSVLHVYWAFGGRWGSESVLPTKDMNTVRPMPGALPTLIVAAGLLLFACMVFARMASIRLPVLSDVFLSCSMWLIFSIFLLRAIGDFRYFGLFKRVRHTKFGINDTRFFTPLCLLIAVLALLLGLQ</sequence>
<gene>
    <name evidence="2" type="ordered locus">Turpa_0989</name>
</gene>
<keyword evidence="1" id="KW-0472">Membrane</keyword>
<dbReference type="Proteomes" id="UP000006048">
    <property type="component" value="Chromosome"/>
</dbReference>
<reference evidence="2 3" key="1">
    <citation type="submission" date="2012-06" db="EMBL/GenBank/DDBJ databases">
        <title>The complete chromosome of genome of Turneriella parva DSM 21527.</title>
        <authorList>
            <consortium name="US DOE Joint Genome Institute (JGI-PGF)"/>
            <person name="Lucas S."/>
            <person name="Han J."/>
            <person name="Lapidus A."/>
            <person name="Bruce D."/>
            <person name="Goodwin L."/>
            <person name="Pitluck S."/>
            <person name="Peters L."/>
            <person name="Kyrpides N."/>
            <person name="Mavromatis K."/>
            <person name="Ivanova N."/>
            <person name="Mikhailova N."/>
            <person name="Chertkov O."/>
            <person name="Detter J.C."/>
            <person name="Tapia R."/>
            <person name="Han C."/>
            <person name="Land M."/>
            <person name="Hauser L."/>
            <person name="Markowitz V."/>
            <person name="Cheng J.-F."/>
            <person name="Hugenholtz P."/>
            <person name="Woyke T."/>
            <person name="Wu D."/>
            <person name="Gronow S."/>
            <person name="Wellnitz S."/>
            <person name="Brambilla E."/>
            <person name="Klenk H.-P."/>
            <person name="Eisen J.A."/>
        </authorList>
    </citation>
    <scope>NUCLEOTIDE SEQUENCE [LARGE SCALE GENOMIC DNA]</scope>
    <source>
        <strain evidence="3">ATCC BAA-1111 / DSM 21527 / NCTC 11395 / H</strain>
    </source>
</reference>
<dbReference type="AlphaFoldDB" id="I4B2Y1"/>
<protein>
    <recommendedName>
        <fullName evidence="4">DUF3995 domain-containing protein</fullName>
    </recommendedName>
</protein>
<organism evidence="2 3">
    <name type="scientific">Turneriella parva (strain ATCC BAA-1111 / DSM 21527 / NCTC 11395 / H)</name>
    <name type="common">Leptospira parva</name>
    <dbReference type="NCBI Taxonomy" id="869212"/>
    <lineage>
        <taxon>Bacteria</taxon>
        <taxon>Pseudomonadati</taxon>
        <taxon>Spirochaetota</taxon>
        <taxon>Spirochaetia</taxon>
        <taxon>Leptospirales</taxon>
        <taxon>Leptospiraceae</taxon>
        <taxon>Turneriella</taxon>
    </lineage>
</organism>
<keyword evidence="3" id="KW-1185">Reference proteome</keyword>
<name>I4B2Y1_TURPD</name>
<dbReference type="InterPro" id="IPR025058">
    <property type="entry name" value="DUF3995"/>
</dbReference>
<dbReference type="HOGENOM" id="CLU_125898_0_0_12"/>
<feature type="transmembrane region" description="Helical" evidence="1">
    <location>
        <begin position="148"/>
        <end position="165"/>
    </location>
</feature>
<dbReference type="EMBL" id="CP002959">
    <property type="protein sequence ID" value="AFM11638.1"/>
    <property type="molecule type" value="Genomic_DNA"/>
</dbReference>
<dbReference type="KEGG" id="tpx:Turpa_0989"/>